<dbReference type="PANTHER" id="PTHR33169:SF14">
    <property type="entry name" value="TRANSCRIPTIONAL REGULATOR RV3488"/>
    <property type="match status" value="1"/>
</dbReference>
<dbReference type="InterPro" id="IPR052509">
    <property type="entry name" value="Metal_resp_DNA-bind_regulator"/>
</dbReference>
<dbReference type="Gene3D" id="1.10.10.10">
    <property type="entry name" value="Winged helix-like DNA-binding domain superfamily/Winged helix DNA-binding domain"/>
    <property type="match status" value="1"/>
</dbReference>
<evidence type="ECO:0000313" key="3">
    <source>
        <dbReference type="Proteomes" id="UP000319383"/>
    </source>
</evidence>
<proteinExistence type="predicted"/>
<gene>
    <name evidence="2" type="ORF">Mal52_17390</name>
</gene>
<protein>
    <submittedName>
        <fullName evidence="2">Lineage-specific thermal regulator protein</fullName>
    </submittedName>
</protein>
<name>A0A517ZLC9_9PLAN</name>
<dbReference type="InterPro" id="IPR036388">
    <property type="entry name" value="WH-like_DNA-bd_sf"/>
</dbReference>
<organism evidence="2 3">
    <name type="scientific">Symmachiella dynata</name>
    <dbReference type="NCBI Taxonomy" id="2527995"/>
    <lineage>
        <taxon>Bacteria</taxon>
        <taxon>Pseudomonadati</taxon>
        <taxon>Planctomycetota</taxon>
        <taxon>Planctomycetia</taxon>
        <taxon>Planctomycetales</taxon>
        <taxon>Planctomycetaceae</taxon>
        <taxon>Symmachiella</taxon>
    </lineage>
</organism>
<dbReference type="InterPro" id="IPR005149">
    <property type="entry name" value="Tscrpt_reg_PadR_N"/>
</dbReference>
<sequence length="184" mass="20225">MGLGKLLGNRVLGGLYIGCDPALVGKPPVAPGARDVRLERHSDNVDISWESFGLTYLELKGITPAMTRKRTNPDFLNGVPELLILRLLSRRSMYGYEIVQEIKQSTDQVLEFGEGCIYPLLHKLEAQKLLTCEKSVVGGRKRVTYRTSAAGKKRMAASEAHWRRIVAAIGGVLEGATHGRPELA</sequence>
<evidence type="ECO:0000313" key="2">
    <source>
        <dbReference type="EMBL" id="QDU43267.1"/>
    </source>
</evidence>
<dbReference type="SUPFAM" id="SSF46785">
    <property type="entry name" value="Winged helix' DNA-binding domain"/>
    <property type="match status" value="1"/>
</dbReference>
<feature type="domain" description="Transcription regulator PadR N-terminal" evidence="1">
    <location>
        <begin position="84"/>
        <end position="156"/>
    </location>
</feature>
<reference evidence="2 3" key="1">
    <citation type="submission" date="2019-02" db="EMBL/GenBank/DDBJ databases">
        <title>Deep-cultivation of Planctomycetes and their phenomic and genomic characterization uncovers novel biology.</title>
        <authorList>
            <person name="Wiegand S."/>
            <person name="Jogler M."/>
            <person name="Boedeker C."/>
            <person name="Pinto D."/>
            <person name="Vollmers J."/>
            <person name="Rivas-Marin E."/>
            <person name="Kohn T."/>
            <person name="Peeters S.H."/>
            <person name="Heuer A."/>
            <person name="Rast P."/>
            <person name="Oberbeckmann S."/>
            <person name="Bunk B."/>
            <person name="Jeske O."/>
            <person name="Meyerdierks A."/>
            <person name="Storesund J.E."/>
            <person name="Kallscheuer N."/>
            <person name="Luecker S."/>
            <person name="Lage O.M."/>
            <person name="Pohl T."/>
            <person name="Merkel B.J."/>
            <person name="Hornburger P."/>
            <person name="Mueller R.-W."/>
            <person name="Bruemmer F."/>
            <person name="Labrenz M."/>
            <person name="Spormann A.M."/>
            <person name="Op den Camp H."/>
            <person name="Overmann J."/>
            <person name="Amann R."/>
            <person name="Jetten M.S.M."/>
            <person name="Mascher T."/>
            <person name="Medema M.H."/>
            <person name="Devos D.P."/>
            <person name="Kaster A.-K."/>
            <person name="Ovreas L."/>
            <person name="Rohde M."/>
            <person name="Galperin M.Y."/>
            <person name="Jogler C."/>
        </authorList>
    </citation>
    <scope>NUCLEOTIDE SEQUENCE [LARGE SCALE GENOMIC DNA]</scope>
    <source>
        <strain evidence="2 3">Mal52</strain>
    </source>
</reference>
<dbReference type="AlphaFoldDB" id="A0A517ZLC9"/>
<dbReference type="Proteomes" id="UP000319383">
    <property type="component" value="Chromosome"/>
</dbReference>
<accession>A0A517ZLC9</accession>
<dbReference type="EMBL" id="CP036276">
    <property type="protein sequence ID" value="QDU43267.1"/>
    <property type="molecule type" value="Genomic_DNA"/>
</dbReference>
<dbReference type="Pfam" id="PF03551">
    <property type="entry name" value="PadR"/>
    <property type="match status" value="1"/>
</dbReference>
<dbReference type="PANTHER" id="PTHR33169">
    <property type="entry name" value="PADR-FAMILY TRANSCRIPTIONAL REGULATOR"/>
    <property type="match status" value="1"/>
</dbReference>
<keyword evidence="3" id="KW-1185">Reference proteome</keyword>
<dbReference type="InterPro" id="IPR036390">
    <property type="entry name" value="WH_DNA-bd_sf"/>
</dbReference>
<evidence type="ECO:0000259" key="1">
    <source>
        <dbReference type="Pfam" id="PF03551"/>
    </source>
</evidence>
<dbReference type="KEGG" id="sdyn:Mal52_17390"/>